<protein>
    <submittedName>
        <fullName evidence="1">Uncharacterized protein</fullName>
    </submittedName>
</protein>
<gene>
    <name evidence="1" type="ORF">BpHYR1_048206</name>
</gene>
<keyword evidence="2" id="KW-1185">Reference proteome</keyword>
<accession>A0A3M7QJC9</accession>
<dbReference type="EMBL" id="REGN01005931">
    <property type="protein sequence ID" value="RNA11546.1"/>
    <property type="molecule type" value="Genomic_DNA"/>
</dbReference>
<name>A0A3M7QJC9_BRAPC</name>
<evidence type="ECO:0000313" key="1">
    <source>
        <dbReference type="EMBL" id="RNA11546.1"/>
    </source>
</evidence>
<evidence type="ECO:0000313" key="2">
    <source>
        <dbReference type="Proteomes" id="UP000276133"/>
    </source>
</evidence>
<reference evidence="1 2" key="1">
    <citation type="journal article" date="2018" name="Sci. Rep.">
        <title>Genomic signatures of local adaptation to the degree of environmental predictability in rotifers.</title>
        <authorList>
            <person name="Franch-Gras L."/>
            <person name="Hahn C."/>
            <person name="Garcia-Roger E.M."/>
            <person name="Carmona M.J."/>
            <person name="Serra M."/>
            <person name="Gomez A."/>
        </authorList>
    </citation>
    <scope>NUCLEOTIDE SEQUENCE [LARGE SCALE GENOMIC DNA]</scope>
    <source>
        <strain evidence="1">HYR1</strain>
    </source>
</reference>
<sequence>MLKITKTIGSLKKSFNLGLNKKKFIEPLAQNIINSYLILVKTNNFLLLYVSWDFGKAQLIIPIFTHCFRLVIKYVEFIFKNFKNVFSHHANKILSKTIKLDLV</sequence>
<comment type="caution">
    <text evidence="1">The sequence shown here is derived from an EMBL/GenBank/DDBJ whole genome shotgun (WGS) entry which is preliminary data.</text>
</comment>
<dbReference type="AlphaFoldDB" id="A0A3M7QJC9"/>
<organism evidence="1 2">
    <name type="scientific">Brachionus plicatilis</name>
    <name type="common">Marine rotifer</name>
    <name type="synonym">Brachionus muelleri</name>
    <dbReference type="NCBI Taxonomy" id="10195"/>
    <lineage>
        <taxon>Eukaryota</taxon>
        <taxon>Metazoa</taxon>
        <taxon>Spiralia</taxon>
        <taxon>Gnathifera</taxon>
        <taxon>Rotifera</taxon>
        <taxon>Eurotatoria</taxon>
        <taxon>Monogononta</taxon>
        <taxon>Pseudotrocha</taxon>
        <taxon>Ploima</taxon>
        <taxon>Brachionidae</taxon>
        <taxon>Brachionus</taxon>
    </lineage>
</organism>
<dbReference type="Proteomes" id="UP000276133">
    <property type="component" value="Unassembled WGS sequence"/>
</dbReference>
<proteinExistence type="predicted"/>